<dbReference type="InterPro" id="IPR001296">
    <property type="entry name" value="Glyco_trans_1"/>
</dbReference>
<organism evidence="4 5">
    <name type="scientific">Enterococcus xiangfangensis</name>
    <dbReference type="NCBI Taxonomy" id="1296537"/>
    <lineage>
        <taxon>Bacteria</taxon>
        <taxon>Bacillati</taxon>
        <taxon>Bacillota</taxon>
        <taxon>Bacilli</taxon>
        <taxon>Lactobacillales</taxon>
        <taxon>Enterococcaceae</taxon>
        <taxon>Enterococcus</taxon>
    </lineage>
</organism>
<evidence type="ECO:0000259" key="3">
    <source>
        <dbReference type="Pfam" id="PF13439"/>
    </source>
</evidence>
<sequence length="362" mass="41470">MKKILIVSNMYPSEEFPHYGVFVKNTEKILVDAGFVVDRSVMYKQRKILLKILTYLMFYLKTIFLIIFNKYDYVYIHFASLSSLPVLIARSLTAFKIVVNVHGNDLVPETSKDKKYAGIVKKVLEVSETVVSPSRYFSDILIKDFGIIEKKIVTFPSGGVDDSIFFPINREKLMEKMNLDKSKFYLGFISRLEVNKGWDIFLKASKKILNDDIHNKTEIIVVGDGSEKEKFFSLVDKLGLRDKVHYYPLLSQKEVNSIMNGIDIFCFPTNRKSESLGLIGLEAMATRTMVVANNSYGPSSYMVHNENGICFSKNDPNELYDAINIALKLDSQKREKILDEAFRTSQKFSISSLKEVLINIFK</sequence>
<protein>
    <submittedName>
        <fullName evidence="4">Glycosyltransferase family 4 protein</fullName>
    </submittedName>
</protein>
<accession>A0ABU3F7L3</accession>
<dbReference type="CDD" id="cd03801">
    <property type="entry name" value="GT4_PimA-like"/>
    <property type="match status" value="1"/>
</dbReference>
<feature type="domain" description="Glycosyl transferase family 1" evidence="2">
    <location>
        <begin position="170"/>
        <end position="337"/>
    </location>
</feature>
<dbReference type="Proteomes" id="UP001181046">
    <property type="component" value="Unassembled WGS sequence"/>
</dbReference>
<comment type="caution">
    <text evidence="4">The sequence shown here is derived from an EMBL/GenBank/DDBJ whole genome shotgun (WGS) entry which is preliminary data.</text>
</comment>
<dbReference type="PANTHER" id="PTHR45947">
    <property type="entry name" value="SULFOQUINOVOSYL TRANSFERASE SQD2"/>
    <property type="match status" value="1"/>
</dbReference>
<feature type="domain" description="Glycosyltransferase subfamily 4-like N-terminal" evidence="3">
    <location>
        <begin position="52"/>
        <end position="158"/>
    </location>
</feature>
<evidence type="ECO:0000256" key="1">
    <source>
        <dbReference type="SAM" id="Phobius"/>
    </source>
</evidence>
<reference evidence="4" key="1">
    <citation type="submission" date="2023-03" db="EMBL/GenBank/DDBJ databases">
        <authorList>
            <person name="Shen W."/>
            <person name="Cai J."/>
        </authorList>
    </citation>
    <scope>NUCLEOTIDE SEQUENCE</scope>
    <source>
        <strain evidence="4">P66-3</strain>
    </source>
</reference>
<dbReference type="InterPro" id="IPR028098">
    <property type="entry name" value="Glyco_trans_4-like_N"/>
</dbReference>
<dbReference type="Pfam" id="PF13439">
    <property type="entry name" value="Glyco_transf_4"/>
    <property type="match status" value="1"/>
</dbReference>
<evidence type="ECO:0000259" key="2">
    <source>
        <dbReference type="Pfam" id="PF00534"/>
    </source>
</evidence>
<evidence type="ECO:0000313" key="5">
    <source>
        <dbReference type="Proteomes" id="UP001181046"/>
    </source>
</evidence>
<dbReference type="PANTHER" id="PTHR45947:SF3">
    <property type="entry name" value="SULFOQUINOVOSYL TRANSFERASE SQD2"/>
    <property type="match status" value="1"/>
</dbReference>
<dbReference type="EMBL" id="JARQAJ010000001">
    <property type="protein sequence ID" value="MDT2758655.1"/>
    <property type="molecule type" value="Genomic_DNA"/>
</dbReference>
<proteinExistence type="predicted"/>
<dbReference type="Pfam" id="PF00534">
    <property type="entry name" value="Glycos_transf_1"/>
    <property type="match status" value="1"/>
</dbReference>
<dbReference type="Gene3D" id="3.40.50.2000">
    <property type="entry name" value="Glycogen Phosphorylase B"/>
    <property type="match status" value="2"/>
</dbReference>
<gene>
    <name evidence="4" type="ORF">P7H27_02525</name>
</gene>
<keyword evidence="1" id="KW-0472">Membrane</keyword>
<dbReference type="RefSeq" id="WP_311829385.1">
    <property type="nucleotide sequence ID" value="NZ_JARQAJ010000001.1"/>
</dbReference>
<keyword evidence="1" id="KW-0812">Transmembrane</keyword>
<dbReference type="InterPro" id="IPR050194">
    <property type="entry name" value="Glycosyltransferase_grp1"/>
</dbReference>
<keyword evidence="5" id="KW-1185">Reference proteome</keyword>
<evidence type="ECO:0000313" key="4">
    <source>
        <dbReference type="EMBL" id="MDT2758655.1"/>
    </source>
</evidence>
<feature type="transmembrane region" description="Helical" evidence="1">
    <location>
        <begin position="48"/>
        <end position="68"/>
    </location>
</feature>
<name>A0ABU3F7L3_9ENTE</name>
<keyword evidence="1" id="KW-1133">Transmembrane helix</keyword>
<dbReference type="SUPFAM" id="SSF53756">
    <property type="entry name" value="UDP-Glycosyltransferase/glycogen phosphorylase"/>
    <property type="match status" value="1"/>
</dbReference>